<feature type="compositionally biased region" description="Gly residues" evidence="1">
    <location>
        <begin position="212"/>
        <end position="232"/>
    </location>
</feature>
<keyword evidence="3" id="KW-1185">Reference proteome</keyword>
<evidence type="ECO:0000256" key="1">
    <source>
        <dbReference type="SAM" id="MobiDB-lite"/>
    </source>
</evidence>
<comment type="caution">
    <text evidence="2">The sequence shown here is derived from an EMBL/GenBank/DDBJ whole genome shotgun (WGS) entry which is preliminary data.</text>
</comment>
<accession>A0A401YSL6</accession>
<proteinExistence type="predicted"/>
<name>A0A401YSL6_9ACTN</name>
<protein>
    <submittedName>
        <fullName evidence="2">Uncharacterized protein</fullName>
    </submittedName>
</protein>
<reference evidence="2 3" key="1">
    <citation type="submission" date="2018-12" db="EMBL/GenBank/DDBJ databases">
        <title>Draft genome sequence of Embleya hyalina NBRC 13850T.</title>
        <authorList>
            <person name="Komaki H."/>
            <person name="Hosoyama A."/>
            <person name="Kimura A."/>
            <person name="Ichikawa N."/>
            <person name="Tamura T."/>
        </authorList>
    </citation>
    <scope>NUCLEOTIDE SEQUENCE [LARGE SCALE GENOMIC DNA]</scope>
    <source>
        <strain evidence="2 3">NBRC 13850</strain>
    </source>
</reference>
<dbReference type="Proteomes" id="UP000286931">
    <property type="component" value="Unassembled WGS sequence"/>
</dbReference>
<feature type="region of interest" description="Disordered" evidence="1">
    <location>
        <begin position="212"/>
        <end position="252"/>
    </location>
</feature>
<organism evidence="2 3">
    <name type="scientific">Embleya hyalina</name>
    <dbReference type="NCBI Taxonomy" id="516124"/>
    <lineage>
        <taxon>Bacteria</taxon>
        <taxon>Bacillati</taxon>
        <taxon>Actinomycetota</taxon>
        <taxon>Actinomycetes</taxon>
        <taxon>Kitasatosporales</taxon>
        <taxon>Streptomycetaceae</taxon>
        <taxon>Embleya</taxon>
    </lineage>
</organism>
<gene>
    <name evidence="2" type="ORF">EHYA_05249</name>
</gene>
<sequence>MILPNLGDRLGSTCAPGSGPWLAVAFYGGATVIARCKGYRVESISVDLLSGLAAGAGGDAGRLAWTRLVELVRMPLPDTGGPGGSGESAASGARGEGDMPHRSAPVPTGELELTLLGHEAPGGLRAYTRAYALAGALALRAERDPDFARSIAHWYAEARRIGLDGSDASGQGAGPGSGGRGGCCGRGGHGVIVLGEGVDGLDGPFRLGPAGHSGGWAAGGDPEGAEGVGRGPGSAWPADGVGEDGEAGAAPG</sequence>
<dbReference type="AlphaFoldDB" id="A0A401YSL6"/>
<feature type="region of interest" description="Disordered" evidence="1">
    <location>
        <begin position="76"/>
        <end position="104"/>
    </location>
</feature>
<evidence type="ECO:0000313" key="2">
    <source>
        <dbReference type="EMBL" id="GCD97555.1"/>
    </source>
</evidence>
<dbReference type="EMBL" id="BIFH01000024">
    <property type="protein sequence ID" value="GCD97555.1"/>
    <property type="molecule type" value="Genomic_DNA"/>
</dbReference>
<evidence type="ECO:0000313" key="3">
    <source>
        <dbReference type="Proteomes" id="UP000286931"/>
    </source>
</evidence>